<reference evidence="1 2" key="1">
    <citation type="submission" date="2019-06" db="EMBL/GenBank/DDBJ databases">
        <title>Genomic Encyclopedia of Archaeal and Bacterial Type Strains, Phase II (KMG-II): from individual species to whole genera.</title>
        <authorList>
            <person name="Goeker M."/>
        </authorList>
    </citation>
    <scope>NUCLEOTIDE SEQUENCE [LARGE SCALE GENOMIC DNA]</scope>
    <source>
        <strain evidence="1 2">DSM 18423</strain>
    </source>
</reference>
<sequence length="161" mass="17775">MSDARFEDGAERPLRLQALDADDLKVISALVQDAVFPTPEMSFDRKRRRFALLINRFRWEDHARAAPGGDYERVQSVLMIHDVMGAATTGFDRADANLILSLLALEFHPGADGAGHVSLILAGDGEIRLEVECLDVALSDVTRPYRAPARKAPEHPLDKDA</sequence>
<dbReference type="EMBL" id="VFPT01000001">
    <property type="protein sequence ID" value="TQM93881.1"/>
    <property type="molecule type" value="Genomic_DNA"/>
</dbReference>
<dbReference type="OrthoDB" id="9806367at2"/>
<keyword evidence="2" id="KW-1185">Reference proteome</keyword>
<proteinExistence type="predicted"/>
<protein>
    <submittedName>
        <fullName evidence="1">DUF2948 family protein</fullName>
    </submittedName>
</protein>
<comment type="caution">
    <text evidence="1">The sequence shown here is derived from an EMBL/GenBank/DDBJ whole genome shotgun (WGS) entry which is preliminary data.</text>
</comment>
<gene>
    <name evidence="1" type="ORF">BD293_2534</name>
</gene>
<dbReference type="Proteomes" id="UP000320582">
    <property type="component" value="Unassembled WGS sequence"/>
</dbReference>
<dbReference type="RefSeq" id="WP_142082142.1">
    <property type="nucleotide sequence ID" value="NZ_VFPT01000001.1"/>
</dbReference>
<accession>A0A543KFM1</accession>
<evidence type="ECO:0000313" key="2">
    <source>
        <dbReference type="Proteomes" id="UP000320582"/>
    </source>
</evidence>
<organism evidence="1 2">
    <name type="scientific">Roseinatronobacter monicus</name>
    <dbReference type="NCBI Taxonomy" id="393481"/>
    <lineage>
        <taxon>Bacteria</taxon>
        <taxon>Pseudomonadati</taxon>
        <taxon>Pseudomonadota</taxon>
        <taxon>Alphaproteobacteria</taxon>
        <taxon>Rhodobacterales</taxon>
        <taxon>Paracoccaceae</taxon>
        <taxon>Roseinatronobacter</taxon>
    </lineage>
</organism>
<name>A0A543KFM1_9RHOB</name>
<dbReference type="InterPro" id="IPR021335">
    <property type="entry name" value="DUF2948"/>
</dbReference>
<dbReference type="Pfam" id="PF11164">
    <property type="entry name" value="DUF2948"/>
    <property type="match status" value="1"/>
</dbReference>
<evidence type="ECO:0000313" key="1">
    <source>
        <dbReference type="EMBL" id="TQM93881.1"/>
    </source>
</evidence>
<dbReference type="AlphaFoldDB" id="A0A543KFM1"/>